<sequence length="61" mass="6938">MSHKDLKLGHASEPLPKELIDILKKRGKKEKRKRLIKIVADIVILAVLIVLLIITLKGYIL</sequence>
<keyword evidence="1" id="KW-1133">Transmembrane helix</keyword>
<keyword evidence="1" id="KW-0812">Transmembrane</keyword>
<evidence type="ECO:0000313" key="3">
    <source>
        <dbReference type="Proteomes" id="UP000231157"/>
    </source>
</evidence>
<keyword evidence="1" id="KW-0472">Membrane</keyword>
<feature type="transmembrane region" description="Helical" evidence="1">
    <location>
        <begin position="35"/>
        <end position="60"/>
    </location>
</feature>
<proteinExistence type="predicted"/>
<organism evidence="2 3">
    <name type="scientific">Candidatus Harrisonbacteria bacterium CG10_big_fil_rev_8_21_14_0_10_40_38</name>
    <dbReference type="NCBI Taxonomy" id="1974583"/>
    <lineage>
        <taxon>Bacteria</taxon>
        <taxon>Candidatus Harrisoniibacteriota</taxon>
    </lineage>
</organism>
<reference evidence="3" key="1">
    <citation type="submission" date="2017-09" db="EMBL/GenBank/DDBJ databases">
        <title>Depth-based differentiation of microbial function through sediment-hosted aquifers and enrichment of novel symbionts in the deep terrestrial subsurface.</title>
        <authorList>
            <person name="Probst A.J."/>
            <person name="Ladd B."/>
            <person name="Jarett J.K."/>
            <person name="Geller-Mcgrath D.E."/>
            <person name="Sieber C.M.K."/>
            <person name="Emerson J.B."/>
            <person name="Anantharaman K."/>
            <person name="Thomas B.C."/>
            <person name="Malmstrom R."/>
            <person name="Stieglmeier M."/>
            <person name="Klingl A."/>
            <person name="Woyke T."/>
            <person name="Ryan C.M."/>
            <person name="Banfield J.F."/>
        </authorList>
    </citation>
    <scope>NUCLEOTIDE SEQUENCE [LARGE SCALE GENOMIC DNA]</scope>
</reference>
<protein>
    <submittedName>
        <fullName evidence="2">Uncharacterized protein</fullName>
    </submittedName>
</protein>
<name>A0A2H0USV5_9BACT</name>
<evidence type="ECO:0000313" key="2">
    <source>
        <dbReference type="EMBL" id="PIR89488.1"/>
    </source>
</evidence>
<dbReference type="AlphaFoldDB" id="A0A2H0USV5"/>
<dbReference type="Proteomes" id="UP000231157">
    <property type="component" value="Unassembled WGS sequence"/>
</dbReference>
<evidence type="ECO:0000256" key="1">
    <source>
        <dbReference type="SAM" id="Phobius"/>
    </source>
</evidence>
<accession>A0A2H0USV5</accession>
<dbReference type="EMBL" id="PFAZ01000001">
    <property type="protein sequence ID" value="PIR89488.1"/>
    <property type="molecule type" value="Genomic_DNA"/>
</dbReference>
<comment type="caution">
    <text evidence="2">The sequence shown here is derived from an EMBL/GenBank/DDBJ whole genome shotgun (WGS) entry which is preliminary data.</text>
</comment>
<gene>
    <name evidence="2" type="ORF">COU07_01140</name>
</gene>